<sequence length="326" mass="36344">MSSSRLPLLLSSLLSLLFCHPIHAFLVHSTMPFRRRPPLAHSSASSSALSAPASGTRMTLTEWPEGWGESEEMLAIPFAVDDSDRDASPFVGQETVYTLWTSEGEEYLKKIARMPEGLLGVLVTKPTGEVLKLAFLAKIIGTHTTEDHVDVKALIVGRVELVTLQQSAMGMAMVVKPMADEPPEAAALERSRLIVEDLFGLEERVREAEVKLLETIGDKQRLERLQKMPLLPDRVRDRLDVFGIAGPEDPKYITLVSFLAMDHHLNAFEKNTAQLQTNTDTRLRYAQQKYKMRLEELGEAERVEGQLKLVEGGGSDEEKEALSRLI</sequence>
<evidence type="ECO:0000313" key="3">
    <source>
        <dbReference type="Proteomes" id="UP000041254"/>
    </source>
</evidence>
<dbReference type="Proteomes" id="UP000041254">
    <property type="component" value="Unassembled WGS sequence"/>
</dbReference>
<gene>
    <name evidence="2" type="ORF">Vbra_3949</name>
</gene>
<dbReference type="EMBL" id="CDMY01000249">
    <property type="protein sequence ID" value="CEL96956.1"/>
    <property type="molecule type" value="Genomic_DNA"/>
</dbReference>
<reference evidence="2 3" key="1">
    <citation type="submission" date="2014-11" db="EMBL/GenBank/DDBJ databases">
        <authorList>
            <person name="Zhu J."/>
            <person name="Qi W."/>
            <person name="Song R."/>
        </authorList>
    </citation>
    <scope>NUCLEOTIDE SEQUENCE [LARGE SCALE GENOMIC DNA]</scope>
</reference>
<dbReference type="VEuPathDB" id="CryptoDB:Vbra_3949"/>
<proteinExistence type="predicted"/>
<evidence type="ECO:0008006" key="4">
    <source>
        <dbReference type="Google" id="ProtNLM"/>
    </source>
</evidence>
<keyword evidence="3" id="KW-1185">Reference proteome</keyword>
<keyword evidence="1" id="KW-0732">Signal</keyword>
<feature type="signal peptide" evidence="1">
    <location>
        <begin position="1"/>
        <end position="24"/>
    </location>
</feature>
<name>A0A0G4EJM2_VITBC</name>
<dbReference type="AlphaFoldDB" id="A0A0G4EJM2"/>
<feature type="chain" id="PRO_5005187212" description="Lon N-terminal domain-containing protein" evidence="1">
    <location>
        <begin position="25"/>
        <end position="326"/>
    </location>
</feature>
<dbReference type="PhylomeDB" id="A0A0G4EJM2"/>
<organism evidence="2 3">
    <name type="scientific">Vitrella brassicaformis (strain CCMP3155)</name>
    <dbReference type="NCBI Taxonomy" id="1169540"/>
    <lineage>
        <taxon>Eukaryota</taxon>
        <taxon>Sar</taxon>
        <taxon>Alveolata</taxon>
        <taxon>Colpodellida</taxon>
        <taxon>Vitrellaceae</taxon>
        <taxon>Vitrella</taxon>
    </lineage>
</organism>
<dbReference type="InParanoid" id="A0A0G4EJM2"/>
<evidence type="ECO:0000256" key="1">
    <source>
        <dbReference type="SAM" id="SignalP"/>
    </source>
</evidence>
<protein>
    <recommendedName>
        <fullName evidence="4">Lon N-terminal domain-containing protein</fullName>
    </recommendedName>
</protein>
<evidence type="ECO:0000313" key="2">
    <source>
        <dbReference type="EMBL" id="CEL96956.1"/>
    </source>
</evidence>
<accession>A0A0G4EJM2</accession>